<organism evidence="1 2">
    <name type="scientific">Danio rerio</name>
    <name type="common">Zebrafish</name>
    <name type="synonym">Brachydanio rerio</name>
    <dbReference type="NCBI Taxonomy" id="7955"/>
    <lineage>
        <taxon>Eukaryota</taxon>
        <taxon>Metazoa</taxon>
        <taxon>Chordata</taxon>
        <taxon>Craniata</taxon>
        <taxon>Vertebrata</taxon>
        <taxon>Euteleostomi</taxon>
        <taxon>Actinopterygii</taxon>
        <taxon>Neopterygii</taxon>
        <taxon>Teleostei</taxon>
        <taxon>Ostariophysi</taxon>
        <taxon>Cypriniformes</taxon>
        <taxon>Danionidae</taxon>
        <taxon>Danioninae</taxon>
        <taxon>Danio</taxon>
    </lineage>
</organism>
<keyword evidence="1" id="KW-1185">Reference proteome</keyword>
<dbReference type="RefSeq" id="XP_073781923.1">
    <property type="nucleotide sequence ID" value="XM_073925822.1"/>
</dbReference>
<dbReference type="Proteomes" id="UP000000437">
    <property type="component" value="Chromosome 16"/>
</dbReference>
<name>A0AC58HIW6_DANRE</name>
<evidence type="ECO:0000313" key="1">
    <source>
        <dbReference type="Proteomes" id="UP000000437"/>
    </source>
</evidence>
<protein>
    <submittedName>
        <fullName evidence="2">Paraneoplastic antigen Ma1 homolog</fullName>
    </submittedName>
</protein>
<sequence length="472" mass="52198">MDLLQVVELWSQQINLDPGKYFILTKVPIDVSEDIISEVLNTVKVFGCAKIRGRRGDNTGSQMFVLVETSLEIDTDTVPPEVGIPGEVGPWGVHVPSVEVVPEGVVPDGDFQEKLISWLSQEGKSLEDVKPILSTDKMSNVGGDLVQALDRLVERCNQAPVESLSYRKLRVFSGQQPIPPGEEDYDSWMEQATQMVSEWQCTESSKKQRIVESLRGSAADIIRFVKMGSSDVTAMDYLKALDTAYGSTESETDLTVKFSCTYQEPGEKLSSYLYRLDKILHRLFLKGGIRLEDLNRKRMEQVVKGALTSDPVALRLRMMSSLRDPPGFSQLLREVREEENWISARSSANPVVSSKPAVVVPRGAASEEIECLKRDVKELTTQVGKLLKTVTSSPTVDETSQVHCMGPAKASGFSALAANKGSNTVSRVGIFCYKCGEDGHTRRECQGVEDLRKVNQKLIRQSRQSGNYGGTL</sequence>
<evidence type="ECO:0000313" key="2">
    <source>
        <dbReference type="RefSeq" id="XP_073781923.1"/>
    </source>
</evidence>
<proteinExistence type="predicted"/>
<reference evidence="2" key="1">
    <citation type="submission" date="2025-08" db="UniProtKB">
        <authorList>
            <consortium name="RefSeq"/>
        </authorList>
    </citation>
    <scope>IDENTIFICATION</scope>
    <source>
        <strain evidence="2">Tuebingen</strain>
        <tissue evidence="2">Fibroblasts and whole tissue</tissue>
    </source>
</reference>
<accession>A0AC58HIW6</accession>
<gene>
    <name evidence="2" type="primary">LOC141378160</name>
</gene>